<comment type="caution">
    <text evidence="1">The sequence shown here is derived from an EMBL/GenBank/DDBJ whole genome shotgun (WGS) entry which is preliminary data.</text>
</comment>
<gene>
    <name evidence="1" type="ORF">EZS28_011486</name>
</gene>
<dbReference type="AlphaFoldDB" id="A0A5J4WF14"/>
<sequence length="70" mass="8493">MVQRLITESWKKFREDEKVRKHEFETVSYAVEKHVMYEDAKQKKHYNKQLALTQQADLLAQPFWLAKQPT</sequence>
<evidence type="ECO:0000313" key="1">
    <source>
        <dbReference type="EMBL" id="KAA6392985.1"/>
    </source>
</evidence>
<evidence type="ECO:0000313" key="2">
    <source>
        <dbReference type="Proteomes" id="UP000324800"/>
    </source>
</evidence>
<accession>A0A5J4WF14</accession>
<reference evidence="1 2" key="1">
    <citation type="submission" date="2019-03" db="EMBL/GenBank/DDBJ databases">
        <title>Single cell metagenomics reveals metabolic interactions within the superorganism composed of flagellate Streblomastix strix and complex community of Bacteroidetes bacteria on its surface.</title>
        <authorList>
            <person name="Treitli S.C."/>
            <person name="Kolisko M."/>
            <person name="Husnik F."/>
            <person name="Keeling P."/>
            <person name="Hampl V."/>
        </authorList>
    </citation>
    <scope>NUCLEOTIDE SEQUENCE [LARGE SCALE GENOMIC DNA]</scope>
    <source>
        <strain evidence="1">ST1C</strain>
    </source>
</reference>
<name>A0A5J4WF14_9EUKA</name>
<organism evidence="1 2">
    <name type="scientific">Streblomastix strix</name>
    <dbReference type="NCBI Taxonomy" id="222440"/>
    <lineage>
        <taxon>Eukaryota</taxon>
        <taxon>Metamonada</taxon>
        <taxon>Preaxostyla</taxon>
        <taxon>Oxymonadida</taxon>
        <taxon>Streblomastigidae</taxon>
        <taxon>Streblomastix</taxon>
    </lineage>
</organism>
<dbReference type="Proteomes" id="UP000324800">
    <property type="component" value="Unassembled WGS sequence"/>
</dbReference>
<dbReference type="EMBL" id="SNRW01002375">
    <property type="protein sequence ID" value="KAA6392985.1"/>
    <property type="molecule type" value="Genomic_DNA"/>
</dbReference>
<proteinExistence type="predicted"/>
<protein>
    <submittedName>
        <fullName evidence="1">Uncharacterized protein</fullName>
    </submittedName>
</protein>